<comment type="caution">
    <text evidence="2">The sequence shown here is derived from an EMBL/GenBank/DDBJ whole genome shotgun (WGS) entry which is preliminary data.</text>
</comment>
<proteinExistence type="predicted"/>
<evidence type="ECO:0000256" key="1">
    <source>
        <dbReference type="SAM" id="MobiDB-lite"/>
    </source>
</evidence>
<evidence type="ECO:0000313" key="2">
    <source>
        <dbReference type="EMBL" id="GAA3590731.1"/>
    </source>
</evidence>
<feature type="region of interest" description="Disordered" evidence="1">
    <location>
        <begin position="207"/>
        <end position="240"/>
    </location>
</feature>
<name>A0ABP6YVE5_9ACTN</name>
<protein>
    <submittedName>
        <fullName evidence="2">Uncharacterized protein</fullName>
    </submittedName>
</protein>
<evidence type="ECO:0000313" key="3">
    <source>
        <dbReference type="Proteomes" id="UP001500707"/>
    </source>
</evidence>
<organism evidence="2 3">
    <name type="scientific">Streptomyces osmaniensis</name>
    <dbReference type="NCBI Taxonomy" id="593134"/>
    <lineage>
        <taxon>Bacteria</taxon>
        <taxon>Bacillati</taxon>
        <taxon>Actinomycetota</taxon>
        <taxon>Actinomycetes</taxon>
        <taxon>Kitasatosporales</taxon>
        <taxon>Streptomycetaceae</taxon>
        <taxon>Streptomyces</taxon>
    </lineage>
</organism>
<keyword evidence="3" id="KW-1185">Reference proteome</keyword>
<dbReference type="EMBL" id="BAABCE010000027">
    <property type="protein sequence ID" value="GAA3590731.1"/>
    <property type="molecule type" value="Genomic_DNA"/>
</dbReference>
<gene>
    <name evidence="2" type="ORF">GCM10022295_85460</name>
</gene>
<accession>A0ABP6YVE5</accession>
<dbReference type="Proteomes" id="UP001500707">
    <property type="component" value="Unassembled WGS sequence"/>
</dbReference>
<reference evidence="3" key="1">
    <citation type="journal article" date="2019" name="Int. J. Syst. Evol. Microbiol.">
        <title>The Global Catalogue of Microorganisms (GCM) 10K type strain sequencing project: providing services to taxonomists for standard genome sequencing and annotation.</title>
        <authorList>
            <consortium name="The Broad Institute Genomics Platform"/>
            <consortium name="The Broad Institute Genome Sequencing Center for Infectious Disease"/>
            <person name="Wu L."/>
            <person name="Ma J."/>
        </authorList>
    </citation>
    <scope>NUCLEOTIDE SEQUENCE [LARGE SCALE GENOMIC DNA]</scope>
    <source>
        <strain evidence="3">JCM 17656</strain>
    </source>
</reference>
<dbReference type="RefSeq" id="WP_346186309.1">
    <property type="nucleotide sequence ID" value="NZ_BAABCE010000027.1"/>
</dbReference>
<sequence length="240" mass="27577">MDAHELTSLNDRDYEQIVVANAHLKHRDPDIWALLTNIDNCERTRTALVNVHQRTAATLRRRKTEREEFEQECRARGADGKHEWFTTRPEYERWRRGTANFHQMVQAAIAELGKARRANNHRVTTQQSAQAARESLRQLATAVQRHQAAHAKSGEIAGQEDYELWQLLDRLTLPCGPSQEPTPLRTMLDFYWNDVDVVTDEDRLRATAERSMRRAPAGRSSEFTGMPRARHVGNDKGLSA</sequence>